<name>A0A5J4TZV6_9EUKA</name>
<evidence type="ECO:0000313" key="1">
    <source>
        <dbReference type="EMBL" id="KAA6363221.1"/>
    </source>
</evidence>
<organism evidence="1 2">
    <name type="scientific">Streblomastix strix</name>
    <dbReference type="NCBI Taxonomy" id="222440"/>
    <lineage>
        <taxon>Eukaryota</taxon>
        <taxon>Metamonada</taxon>
        <taxon>Preaxostyla</taxon>
        <taxon>Oxymonadida</taxon>
        <taxon>Streblomastigidae</taxon>
        <taxon>Streblomastix</taxon>
    </lineage>
</organism>
<feature type="non-terminal residue" evidence="1">
    <location>
        <position position="1"/>
    </location>
</feature>
<reference evidence="1 2" key="1">
    <citation type="submission" date="2019-03" db="EMBL/GenBank/DDBJ databases">
        <title>Single cell metagenomics reveals metabolic interactions within the superorganism composed of flagellate Streblomastix strix and complex community of Bacteroidetes bacteria on its surface.</title>
        <authorList>
            <person name="Treitli S.C."/>
            <person name="Kolisko M."/>
            <person name="Husnik F."/>
            <person name="Keeling P."/>
            <person name="Hampl V."/>
        </authorList>
    </citation>
    <scope>NUCLEOTIDE SEQUENCE [LARGE SCALE GENOMIC DNA]</scope>
    <source>
        <strain evidence="1">ST1C</strain>
    </source>
</reference>
<proteinExistence type="predicted"/>
<comment type="caution">
    <text evidence="1">The sequence shown here is derived from an EMBL/GenBank/DDBJ whole genome shotgun (WGS) entry which is preliminary data.</text>
</comment>
<sequence length="72" mass="8528">FRCTISIIQSSRSNREDGMKRIDTTLYKQLVTQQACEILLWARWHDERENSIDNPEQSVAALELRDLQETEF</sequence>
<dbReference type="AlphaFoldDB" id="A0A5J4TZV6"/>
<protein>
    <submittedName>
        <fullName evidence="1">Uncharacterized protein</fullName>
    </submittedName>
</protein>
<evidence type="ECO:0000313" key="2">
    <source>
        <dbReference type="Proteomes" id="UP000324800"/>
    </source>
</evidence>
<dbReference type="Proteomes" id="UP000324800">
    <property type="component" value="Unassembled WGS sequence"/>
</dbReference>
<gene>
    <name evidence="1" type="ORF">EZS28_041252</name>
</gene>
<dbReference type="EMBL" id="SNRW01023188">
    <property type="protein sequence ID" value="KAA6363221.1"/>
    <property type="molecule type" value="Genomic_DNA"/>
</dbReference>
<accession>A0A5J4TZV6</accession>